<comment type="caution">
    <text evidence="1">The sequence shown here is derived from an EMBL/GenBank/DDBJ whole genome shotgun (WGS) entry which is preliminary data.</text>
</comment>
<dbReference type="EMBL" id="MLJW01005439">
    <property type="protein sequence ID" value="OIQ68225.1"/>
    <property type="molecule type" value="Genomic_DNA"/>
</dbReference>
<proteinExistence type="predicted"/>
<name>A0A1J5P9D9_9ZZZZ</name>
<dbReference type="AlphaFoldDB" id="A0A1J5P9D9"/>
<organism evidence="1">
    <name type="scientific">mine drainage metagenome</name>
    <dbReference type="NCBI Taxonomy" id="410659"/>
    <lineage>
        <taxon>unclassified sequences</taxon>
        <taxon>metagenomes</taxon>
        <taxon>ecological metagenomes</taxon>
    </lineage>
</organism>
<evidence type="ECO:0000313" key="1">
    <source>
        <dbReference type="EMBL" id="OIQ68225.1"/>
    </source>
</evidence>
<accession>A0A1J5P9D9</accession>
<reference evidence="1" key="1">
    <citation type="submission" date="2016-10" db="EMBL/GenBank/DDBJ databases">
        <title>Sequence of Gallionella enrichment culture.</title>
        <authorList>
            <person name="Poehlein A."/>
            <person name="Muehling M."/>
            <person name="Daniel R."/>
        </authorList>
    </citation>
    <scope>NUCLEOTIDE SEQUENCE</scope>
</reference>
<gene>
    <name evidence="1" type="ORF">GALL_501860</name>
</gene>
<protein>
    <submittedName>
        <fullName evidence="1">Uncharacterized protein</fullName>
    </submittedName>
</protein>
<sequence length="68" mass="7358">MDDGVQPAAVQPARQLRRRHDVGELTLGEIAPFAVVPEHVTHGDIGAARLIERGHDIRSDKTGTTGHQ</sequence>